<dbReference type="EMBL" id="CAUDLI010000003">
    <property type="protein sequence ID" value="CAJ0873957.1"/>
    <property type="molecule type" value="Genomic_DNA"/>
</dbReference>
<feature type="chain" id="PRO_5042202179" description="FMN-binding domain-containing protein" evidence="1">
    <location>
        <begin position="29"/>
        <end position="186"/>
    </location>
</feature>
<evidence type="ECO:0000313" key="5">
    <source>
        <dbReference type="Proteomes" id="UP001189792"/>
    </source>
</evidence>
<dbReference type="InterPro" id="IPR007329">
    <property type="entry name" value="FMN-bd"/>
</dbReference>
<evidence type="ECO:0000256" key="1">
    <source>
        <dbReference type="SAM" id="SignalP"/>
    </source>
</evidence>
<dbReference type="AlphaFoldDB" id="A0AAD2C0T5"/>
<accession>A0AAD2C0T5</accession>
<comment type="caution">
    <text evidence="3">The sequence shown here is derived from an EMBL/GenBank/DDBJ whole genome shotgun (WGS) entry which is preliminary data.</text>
</comment>
<proteinExistence type="predicted"/>
<dbReference type="SMART" id="SM00900">
    <property type="entry name" value="FMN_bind"/>
    <property type="match status" value="1"/>
</dbReference>
<keyword evidence="5" id="KW-1185">Reference proteome</keyword>
<dbReference type="Pfam" id="PF04205">
    <property type="entry name" value="FMN_bind"/>
    <property type="match status" value="1"/>
</dbReference>
<name>A0AAD2C0T5_9RALS</name>
<dbReference type="RefSeq" id="WP_206275732.1">
    <property type="nucleotide sequence ID" value="NZ_CAUDKO010000003.1"/>
</dbReference>
<dbReference type="GO" id="GO:0016020">
    <property type="term" value="C:membrane"/>
    <property type="evidence" value="ECO:0007669"/>
    <property type="project" value="InterPro"/>
</dbReference>
<evidence type="ECO:0000259" key="2">
    <source>
        <dbReference type="SMART" id="SM00900"/>
    </source>
</evidence>
<organism evidence="3 6">
    <name type="scientific">Ralstonia flatus</name>
    <dbReference type="NCBI Taxonomy" id="3058601"/>
    <lineage>
        <taxon>Bacteria</taxon>
        <taxon>Pseudomonadati</taxon>
        <taxon>Pseudomonadota</taxon>
        <taxon>Betaproteobacteria</taxon>
        <taxon>Burkholderiales</taxon>
        <taxon>Burkholderiaceae</taxon>
        <taxon>Ralstonia</taxon>
    </lineage>
</organism>
<dbReference type="Proteomes" id="UP001189792">
    <property type="component" value="Unassembled WGS sequence"/>
</dbReference>
<sequence length="186" mass="19962">MRYQPVPIVLVCAAAVGAPGMIVTKAFAADYLSAAEAQKAMFPDATGFEPVPLTLSADQLRQLAERAGGPAKPGAWRAWQAKQGDKTVGYFVTDAVIGKFELINYAVALNTAGEISGVEILTYRESHGYEVRNKPWRAQFLGKSAKSPLRVGDDINNISGATLSCTHLTDGIRRIAVMAQLALVQR</sequence>
<keyword evidence="1" id="KW-0732">Signal</keyword>
<gene>
    <name evidence="4" type="ORF">R77564_01989</name>
    <name evidence="3" type="ORF">R77567_02032</name>
</gene>
<evidence type="ECO:0000313" key="3">
    <source>
        <dbReference type="EMBL" id="CAJ0866517.1"/>
    </source>
</evidence>
<dbReference type="EMBL" id="CAUDKO010000003">
    <property type="protein sequence ID" value="CAJ0866517.1"/>
    <property type="molecule type" value="Genomic_DNA"/>
</dbReference>
<evidence type="ECO:0000313" key="4">
    <source>
        <dbReference type="EMBL" id="CAJ0873957.1"/>
    </source>
</evidence>
<feature type="domain" description="FMN-binding" evidence="2">
    <location>
        <begin position="98"/>
        <end position="179"/>
    </location>
</feature>
<reference evidence="3 5" key="1">
    <citation type="submission" date="2023-07" db="EMBL/GenBank/DDBJ databases">
        <authorList>
            <person name="Peeters C."/>
        </authorList>
    </citation>
    <scope>NUCLEOTIDE SEQUENCE</scope>
    <source>
        <strain evidence="4 5">LMG 32965</strain>
        <strain evidence="3">R-77567</strain>
    </source>
</reference>
<dbReference type="Proteomes" id="UP001190491">
    <property type="component" value="Unassembled WGS sequence"/>
</dbReference>
<protein>
    <recommendedName>
        <fullName evidence="2">FMN-binding domain-containing protein</fullName>
    </recommendedName>
</protein>
<feature type="signal peptide" evidence="1">
    <location>
        <begin position="1"/>
        <end position="28"/>
    </location>
</feature>
<evidence type="ECO:0000313" key="6">
    <source>
        <dbReference type="Proteomes" id="UP001190491"/>
    </source>
</evidence>
<dbReference type="GO" id="GO:0010181">
    <property type="term" value="F:FMN binding"/>
    <property type="evidence" value="ECO:0007669"/>
    <property type="project" value="InterPro"/>
</dbReference>